<evidence type="ECO:0000256" key="1">
    <source>
        <dbReference type="ARBA" id="ARBA00004167"/>
    </source>
</evidence>
<evidence type="ECO:0008006" key="9">
    <source>
        <dbReference type="Google" id="ProtNLM"/>
    </source>
</evidence>
<evidence type="ECO:0000256" key="6">
    <source>
        <dbReference type="SAM" id="Phobius"/>
    </source>
</evidence>
<name>A0A7C8MHE8_9PLEO</name>
<evidence type="ECO:0000256" key="4">
    <source>
        <dbReference type="ARBA" id="ARBA00023136"/>
    </source>
</evidence>
<dbReference type="OrthoDB" id="3801402at2759"/>
<dbReference type="Proteomes" id="UP000481861">
    <property type="component" value="Unassembled WGS sequence"/>
</dbReference>
<feature type="compositionally biased region" description="Low complexity" evidence="5">
    <location>
        <begin position="95"/>
        <end position="109"/>
    </location>
</feature>
<feature type="compositionally biased region" description="Pro residues" evidence="5">
    <location>
        <begin position="193"/>
        <end position="210"/>
    </location>
</feature>
<gene>
    <name evidence="7" type="ORF">BDV95DRAFT_611036</name>
</gene>
<keyword evidence="3 6" id="KW-1133">Transmembrane helix</keyword>
<reference evidence="7 8" key="1">
    <citation type="submission" date="2020-01" db="EMBL/GenBank/DDBJ databases">
        <authorList>
            <consortium name="DOE Joint Genome Institute"/>
            <person name="Haridas S."/>
            <person name="Albert R."/>
            <person name="Binder M."/>
            <person name="Bloem J."/>
            <person name="Labutti K."/>
            <person name="Salamov A."/>
            <person name="Andreopoulos B."/>
            <person name="Baker S.E."/>
            <person name="Barry K."/>
            <person name="Bills G."/>
            <person name="Bluhm B.H."/>
            <person name="Cannon C."/>
            <person name="Castanera R."/>
            <person name="Culley D.E."/>
            <person name="Daum C."/>
            <person name="Ezra D."/>
            <person name="Gonzalez J.B."/>
            <person name="Henrissat B."/>
            <person name="Kuo A."/>
            <person name="Liang C."/>
            <person name="Lipzen A."/>
            <person name="Lutzoni F."/>
            <person name="Magnuson J."/>
            <person name="Mondo S."/>
            <person name="Nolan M."/>
            <person name="Ohm R."/>
            <person name="Pangilinan J."/>
            <person name="Park H.-J.H."/>
            <person name="Ramirez L."/>
            <person name="Alfaro M."/>
            <person name="Sun H."/>
            <person name="Tritt A."/>
            <person name="Yoshinaga Y."/>
            <person name="Zwiers L.-H.L."/>
            <person name="Turgeon B.G."/>
            <person name="Goodwin S.B."/>
            <person name="Spatafora J.W."/>
            <person name="Crous P.W."/>
            <person name="Grigoriev I.V."/>
        </authorList>
    </citation>
    <scope>NUCLEOTIDE SEQUENCE [LARGE SCALE GENOMIC DNA]</scope>
    <source>
        <strain evidence="7 8">CBS 611.86</strain>
    </source>
</reference>
<feature type="region of interest" description="Disordered" evidence="5">
    <location>
        <begin position="241"/>
        <end position="260"/>
    </location>
</feature>
<comment type="subcellular location">
    <subcellularLocation>
        <location evidence="1">Membrane</location>
        <topology evidence="1">Single-pass membrane protein</topology>
    </subcellularLocation>
</comment>
<evidence type="ECO:0000313" key="7">
    <source>
        <dbReference type="EMBL" id="KAF2867165.1"/>
    </source>
</evidence>
<keyword evidence="8" id="KW-1185">Reference proteome</keyword>
<organism evidence="7 8">
    <name type="scientific">Massariosphaeria phaeospora</name>
    <dbReference type="NCBI Taxonomy" id="100035"/>
    <lineage>
        <taxon>Eukaryota</taxon>
        <taxon>Fungi</taxon>
        <taxon>Dikarya</taxon>
        <taxon>Ascomycota</taxon>
        <taxon>Pezizomycotina</taxon>
        <taxon>Dothideomycetes</taxon>
        <taxon>Pleosporomycetidae</taxon>
        <taxon>Pleosporales</taxon>
        <taxon>Pleosporales incertae sedis</taxon>
        <taxon>Massariosphaeria</taxon>
    </lineage>
</organism>
<proteinExistence type="predicted"/>
<comment type="caution">
    <text evidence="7">The sequence shown here is derived from an EMBL/GenBank/DDBJ whole genome shotgun (WGS) entry which is preliminary data.</text>
</comment>
<protein>
    <recommendedName>
        <fullName evidence="9">Mid2 domain-containing protein</fullName>
    </recommendedName>
</protein>
<feature type="transmembrane region" description="Helical" evidence="6">
    <location>
        <begin position="116"/>
        <end position="138"/>
    </location>
</feature>
<accession>A0A7C8MHE8</accession>
<dbReference type="AlphaFoldDB" id="A0A7C8MHE8"/>
<evidence type="ECO:0000256" key="2">
    <source>
        <dbReference type="ARBA" id="ARBA00022692"/>
    </source>
</evidence>
<evidence type="ECO:0000256" key="3">
    <source>
        <dbReference type="ARBA" id="ARBA00022989"/>
    </source>
</evidence>
<feature type="region of interest" description="Disordered" evidence="5">
    <location>
        <begin position="83"/>
        <end position="109"/>
    </location>
</feature>
<dbReference type="InterPro" id="IPR051694">
    <property type="entry name" value="Immunoregulatory_rcpt-like"/>
</dbReference>
<evidence type="ECO:0000313" key="8">
    <source>
        <dbReference type="Proteomes" id="UP000481861"/>
    </source>
</evidence>
<feature type="compositionally biased region" description="Low complexity" evidence="5">
    <location>
        <begin position="170"/>
        <end position="192"/>
    </location>
</feature>
<evidence type="ECO:0000256" key="5">
    <source>
        <dbReference type="SAM" id="MobiDB-lite"/>
    </source>
</evidence>
<dbReference type="PANTHER" id="PTHR15549">
    <property type="entry name" value="PAIRED IMMUNOGLOBULIN-LIKE TYPE 2 RECEPTOR"/>
    <property type="match status" value="1"/>
</dbReference>
<keyword evidence="2 6" id="KW-0812">Transmembrane</keyword>
<dbReference type="PANTHER" id="PTHR15549:SF30">
    <property type="entry name" value="MID2 DOMAIN-CONTAINING PROTEIN"/>
    <property type="match status" value="1"/>
</dbReference>
<feature type="compositionally biased region" description="Gly residues" evidence="5">
    <location>
        <begin position="250"/>
        <end position="260"/>
    </location>
</feature>
<dbReference type="EMBL" id="JAADJZ010000024">
    <property type="protein sequence ID" value="KAF2867165.1"/>
    <property type="molecule type" value="Genomic_DNA"/>
</dbReference>
<dbReference type="GO" id="GO:0016020">
    <property type="term" value="C:membrane"/>
    <property type="evidence" value="ECO:0007669"/>
    <property type="project" value="UniProtKB-SubCell"/>
</dbReference>
<sequence length="260" mass="27533">MASQITTPPHPHLPRQTFDPDPFLASLSQAYEDLMSVYPALSTAPYPYSYSFDDSYYSSLLADLESLYPSAFTTLPDLSALNTRSPLPTGTAPASSNSDSDSNSSKSGGLSTGAKIGIGVAVPLAVLVLAGIGIFLWCAGRRKGKKTGTTIVAPQGPPQPQPQMGYAAPSSQGYIQGFQQQPQQQQQQIPHIQSPPPPQYMQPHPPPPPQNANQHAAAYGYAKGPSPGVVELEQEYHFARPGVVEMGDGADVGGSTQGRR</sequence>
<feature type="region of interest" description="Disordered" evidence="5">
    <location>
        <begin position="148"/>
        <end position="226"/>
    </location>
</feature>
<feature type="compositionally biased region" description="Polar residues" evidence="5">
    <location>
        <begin position="83"/>
        <end position="94"/>
    </location>
</feature>
<dbReference type="GO" id="GO:0071944">
    <property type="term" value="C:cell periphery"/>
    <property type="evidence" value="ECO:0007669"/>
    <property type="project" value="UniProtKB-ARBA"/>
</dbReference>
<keyword evidence="4 6" id="KW-0472">Membrane</keyword>